<feature type="transmembrane region" description="Helical" evidence="5">
    <location>
        <begin position="136"/>
        <end position="155"/>
    </location>
</feature>
<name>A0A1I8B7M4_MELHA</name>
<dbReference type="Pfam" id="PF07690">
    <property type="entry name" value="MFS_1"/>
    <property type="match status" value="1"/>
</dbReference>
<dbReference type="PANTHER" id="PTHR11662">
    <property type="entry name" value="SOLUTE CARRIER FAMILY 17"/>
    <property type="match status" value="1"/>
</dbReference>
<dbReference type="GO" id="GO:0016020">
    <property type="term" value="C:membrane"/>
    <property type="evidence" value="ECO:0007669"/>
    <property type="project" value="UniProtKB-SubCell"/>
</dbReference>
<protein>
    <submittedName>
        <fullName evidence="7">MFS domain-containing protein</fullName>
    </submittedName>
</protein>
<dbReference type="GO" id="GO:0006820">
    <property type="term" value="P:monoatomic anion transport"/>
    <property type="evidence" value="ECO:0007669"/>
    <property type="project" value="TreeGrafter"/>
</dbReference>
<feature type="transmembrane region" description="Helical" evidence="5">
    <location>
        <begin position="209"/>
        <end position="235"/>
    </location>
</feature>
<dbReference type="OMA" id="WLHVGFF"/>
<evidence type="ECO:0000256" key="5">
    <source>
        <dbReference type="SAM" id="Phobius"/>
    </source>
</evidence>
<dbReference type="SUPFAM" id="SSF103473">
    <property type="entry name" value="MFS general substrate transporter"/>
    <property type="match status" value="1"/>
</dbReference>
<sequence length="505" mass="55663">MDTQLTSVPPTLWSFSSVRLAIAISLALSLAIEGLMRSNINMAMVCMVNRTAILEEEFKLNNSINFIEERPILKEIIPKECKNSFEKNNKSFDYIGGDLLITKQQQSLIFTSFYLGGLVIILPGSFLCDWLGPTQLVFHGALLNVIGTFLTPFIARQMGPMVLAFVRFLMGCGQGILVPCVNVLIAHWFPLVEKSTAIAISTTGNQISVIVAMFLTAELCVLEWLGGWSSAFYIYEINGGNFSELEEQKLQRKVNPKEVPWSKILSSLVVWSTGMSSFSQNFMNVGIVVYLPTYYQNVLGMDLTANGLMSALPFVIQLVTKIWFAAVSDWIKRRALMTSTAVTKLFNLIGSFGAGACFVLLSFCDCSTPYLAIGLAITAVGLSSGFIPGYNTSVVCIAPRYTSSIASFSRLLGQIASVASPYMIGLIVVKGTKQEWQFAFWVMAIILVSTGLLFQFFGSASIQEWAIPTNMAISKENKDEEPLCENNQTIMLERSEKSDSNNSKI</sequence>
<reference evidence="7" key="1">
    <citation type="submission" date="2016-11" db="UniProtKB">
        <authorList>
            <consortium name="WormBaseParasite"/>
        </authorList>
    </citation>
    <scope>IDENTIFICATION</scope>
</reference>
<evidence type="ECO:0000313" key="7">
    <source>
        <dbReference type="WBParaSite" id="MhA1_Contig1555.frz3.gene14"/>
    </source>
</evidence>
<proteinExistence type="predicted"/>
<feature type="transmembrane region" description="Helical" evidence="5">
    <location>
        <begin position="268"/>
        <end position="291"/>
    </location>
</feature>
<dbReference type="WBParaSite" id="MhA1_Contig1555.frz3.gene14">
    <property type="protein sequence ID" value="MhA1_Contig1555.frz3.gene14"/>
    <property type="gene ID" value="MhA1_Contig1555.frz3.gene14"/>
</dbReference>
<dbReference type="PANTHER" id="PTHR11662:SF72">
    <property type="entry name" value="MAJOR FACILITATOR SUPERFAMILY (MFS) PROFILE DOMAIN-CONTAINING PROTEIN"/>
    <property type="match status" value="1"/>
</dbReference>
<keyword evidence="2 5" id="KW-0812">Transmembrane</keyword>
<organism evidence="6 7">
    <name type="scientific">Meloidogyne hapla</name>
    <name type="common">Root-knot nematode worm</name>
    <dbReference type="NCBI Taxonomy" id="6305"/>
    <lineage>
        <taxon>Eukaryota</taxon>
        <taxon>Metazoa</taxon>
        <taxon>Ecdysozoa</taxon>
        <taxon>Nematoda</taxon>
        <taxon>Chromadorea</taxon>
        <taxon>Rhabditida</taxon>
        <taxon>Tylenchina</taxon>
        <taxon>Tylenchomorpha</taxon>
        <taxon>Tylenchoidea</taxon>
        <taxon>Meloidogynidae</taxon>
        <taxon>Meloidogyninae</taxon>
        <taxon>Meloidogyne</taxon>
    </lineage>
</organism>
<feature type="transmembrane region" description="Helical" evidence="5">
    <location>
        <begin position="107"/>
        <end position="124"/>
    </location>
</feature>
<evidence type="ECO:0000256" key="2">
    <source>
        <dbReference type="ARBA" id="ARBA00022692"/>
    </source>
</evidence>
<feature type="transmembrane region" description="Helical" evidence="5">
    <location>
        <begin position="303"/>
        <end position="324"/>
    </location>
</feature>
<dbReference type="GO" id="GO:0022857">
    <property type="term" value="F:transmembrane transporter activity"/>
    <property type="evidence" value="ECO:0007669"/>
    <property type="project" value="InterPro"/>
</dbReference>
<dbReference type="InterPro" id="IPR050382">
    <property type="entry name" value="MFS_Na/Anion_cotransporter"/>
</dbReference>
<evidence type="ECO:0000256" key="3">
    <source>
        <dbReference type="ARBA" id="ARBA00022989"/>
    </source>
</evidence>
<dbReference type="InterPro" id="IPR036259">
    <property type="entry name" value="MFS_trans_sf"/>
</dbReference>
<feature type="transmembrane region" description="Helical" evidence="5">
    <location>
        <begin position="345"/>
        <end position="363"/>
    </location>
</feature>
<feature type="transmembrane region" description="Helical" evidence="5">
    <location>
        <begin position="438"/>
        <end position="457"/>
    </location>
</feature>
<keyword evidence="6" id="KW-1185">Reference proteome</keyword>
<keyword evidence="3 5" id="KW-1133">Transmembrane helix</keyword>
<feature type="transmembrane region" description="Helical" evidence="5">
    <location>
        <begin position="162"/>
        <end position="189"/>
    </location>
</feature>
<evidence type="ECO:0000256" key="1">
    <source>
        <dbReference type="ARBA" id="ARBA00004141"/>
    </source>
</evidence>
<feature type="transmembrane region" description="Helical" evidence="5">
    <location>
        <begin position="369"/>
        <end position="390"/>
    </location>
</feature>
<comment type="subcellular location">
    <subcellularLocation>
        <location evidence="1">Membrane</location>
        <topology evidence="1">Multi-pass membrane protein</topology>
    </subcellularLocation>
</comment>
<dbReference type="InterPro" id="IPR011701">
    <property type="entry name" value="MFS"/>
</dbReference>
<evidence type="ECO:0000313" key="6">
    <source>
        <dbReference type="Proteomes" id="UP000095281"/>
    </source>
</evidence>
<keyword evidence="4 5" id="KW-0472">Membrane</keyword>
<feature type="transmembrane region" description="Helical" evidence="5">
    <location>
        <begin position="411"/>
        <end position="432"/>
    </location>
</feature>
<dbReference type="Gene3D" id="1.20.1250.20">
    <property type="entry name" value="MFS general substrate transporter like domains"/>
    <property type="match status" value="2"/>
</dbReference>
<dbReference type="Proteomes" id="UP000095281">
    <property type="component" value="Unplaced"/>
</dbReference>
<feature type="transmembrane region" description="Helical" evidence="5">
    <location>
        <begin position="12"/>
        <end position="32"/>
    </location>
</feature>
<evidence type="ECO:0000256" key="4">
    <source>
        <dbReference type="ARBA" id="ARBA00023136"/>
    </source>
</evidence>
<dbReference type="FunFam" id="1.20.1250.20:FF:000355">
    <property type="entry name" value="SLC (SoLute Carrier) homolog"/>
    <property type="match status" value="1"/>
</dbReference>
<dbReference type="AlphaFoldDB" id="A0A1I8B7M4"/>
<accession>A0A1I8B7M4</accession>